<protein>
    <submittedName>
        <fullName evidence="2">Uncharacterized protein</fullName>
    </submittedName>
</protein>
<proteinExistence type="predicted"/>
<gene>
    <name evidence="2" type="ORF">FSB_LOCUS17991</name>
</gene>
<dbReference type="EMBL" id="OIVN01001118">
    <property type="protein sequence ID" value="SPC90109.1"/>
    <property type="molecule type" value="Genomic_DNA"/>
</dbReference>
<reference evidence="2" key="1">
    <citation type="submission" date="2018-02" db="EMBL/GenBank/DDBJ databases">
        <authorList>
            <person name="Cohen D.B."/>
            <person name="Kent A.D."/>
        </authorList>
    </citation>
    <scope>NUCLEOTIDE SEQUENCE</scope>
</reference>
<evidence type="ECO:0000313" key="2">
    <source>
        <dbReference type="EMBL" id="SPC90109.1"/>
    </source>
</evidence>
<name>A0A2N9FT16_FAGSY</name>
<dbReference type="AlphaFoldDB" id="A0A2N9FT16"/>
<accession>A0A2N9FT16</accession>
<organism evidence="2">
    <name type="scientific">Fagus sylvatica</name>
    <name type="common">Beechnut</name>
    <dbReference type="NCBI Taxonomy" id="28930"/>
    <lineage>
        <taxon>Eukaryota</taxon>
        <taxon>Viridiplantae</taxon>
        <taxon>Streptophyta</taxon>
        <taxon>Embryophyta</taxon>
        <taxon>Tracheophyta</taxon>
        <taxon>Spermatophyta</taxon>
        <taxon>Magnoliopsida</taxon>
        <taxon>eudicotyledons</taxon>
        <taxon>Gunneridae</taxon>
        <taxon>Pentapetalae</taxon>
        <taxon>rosids</taxon>
        <taxon>fabids</taxon>
        <taxon>Fagales</taxon>
        <taxon>Fagaceae</taxon>
        <taxon>Fagus</taxon>
    </lineage>
</organism>
<sequence>MQDDQFNGQESEAAMATFSSTKQVKFHDPQNETIVLLAHASPVIGGSPSPERVSLRLLTDLLEEEAIDGEQGREKEEKEKEEEEEKLGKTAGAQALVSPAPKIAEDSQSVGPMRGRQQQAILSNVTRAITPPFFKLLKTLQLIPALHFTGSHDFWYCSRSRFLHNSSNTTGSNQNAWEMKKYDGKPIAMPIPVPKGLRE</sequence>
<feature type="region of interest" description="Disordered" evidence="1">
    <location>
        <begin position="65"/>
        <end position="94"/>
    </location>
</feature>
<evidence type="ECO:0000256" key="1">
    <source>
        <dbReference type="SAM" id="MobiDB-lite"/>
    </source>
</evidence>